<evidence type="ECO:0000313" key="3">
    <source>
        <dbReference type="Proteomes" id="UP000192360"/>
    </source>
</evidence>
<sequence length="110" mass="12770">MEISLKKIAFPCIALLVLAAFSVPDIAKINHAINEHKEFTCSEKSKVHLHEVEFECDFHKYHITTYFSPQLINYTLFTPNHVVKQNQNYYFQLSGFQQLHFSLRGPPISS</sequence>
<gene>
    <name evidence="2" type="ORF">SAMN05660703_2574</name>
</gene>
<dbReference type="OrthoDB" id="1449138at2"/>
<organism evidence="2 3">
    <name type="scientific">Cellulophaga tyrosinoxydans</name>
    <dbReference type="NCBI Taxonomy" id="504486"/>
    <lineage>
        <taxon>Bacteria</taxon>
        <taxon>Pseudomonadati</taxon>
        <taxon>Bacteroidota</taxon>
        <taxon>Flavobacteriia</taxon>
        <taxon>Flavobacteriales</taxon>
        <taxon>Flavobacteriaceae</taxon>
        <taxon>Cellulophaga</taxon>
    </lineage>
</organism>
<reference evidence="2 3" key="1">
    <citation type="submission" date="2017-04" db="EMBL/GenBank/DDBJ databases">
        <authorList>
            <person name="Afonso C.L."/>
            <person name="Miller P.J."/>
            <person name="Scott M.A."/>
            <person name="Spackman E."/>
            <person name="Goraichik I."/>
            <person name="Dimitrov K.M."/>
            <person name="Suarez D.L."/>
            <person name="Swayne D.E."/>
        </authorList>
    </citation>
    <scope>NUCLEOTIDE SEQUENCE [LARGE SCALE GENOMIC DNA]</scope>
    <source>
        <strain evidence="2 3">DSM 21164</strain>
    </source>
</reference>
<name>A0A1W2BNT9_9FLAO</name>
<dbReference type="STRING" id="504486.SAMN05660703_2574"/>
<evidence type="ECO:0000313" key="2">
    <source>
        <dbReference type="EMBL" id="SMC74541.1"/>
    </source>
</evidence>
<feature type="signal peptide" evidence="1">
    <location>
        <begin position="1"/>
        <end position="27"/>
    </location>
</feature>
<dbReference type="AlphaFoldDB" id="A0A1W2BNT9"/>
<dbReference type="EMBL" id="FWXO01000004">
    <property type="protein sequence ID" value="SMC74541.1"/>
    <property type="molecule type" value="Genomic_DNA"/>
</dbReference>
<feature type="chain" id="PRO_5012031871" evidence="1">
    <location>
        <begin position="28"/>
        <end position="110"/>
    </location>
</feature>
<keyword evidence="1" id="KW-0732">Signal</keyword>
<protein>
    <submittedName>
        <fullName evidence="2">Uncharacterized protein</fullName>
    </submittedName>
</protein>
<proteinExistence type="predicted"/>
<dbReference type="RefSeq" id="WP_084061892.1">
    <property type="nucleotide sequence ID" value="NZ_FWXO01000004.1"/>
</dbReference>
<accession>A0A1W2BNT9</accession>
<evidence type="ECO:0000256" key="1">
    <source>
        <dbReference type="SAM" id="SignalP"/>
    </source>
</evidence>
<dbReference type="Proteomes" id="UP000192360">
    <property type="component" value="Unassembled WGS sequence"/>
</dbReference>
<keyword evidence="3" id="KW-1185">Reference proteome</keyword>